<evidence type="ECO:0000313" key="3">
    <source>
        <dbReference type="Proteomes" id="UP001152888"/>
    </source>
</evidence>
<feature type="region of interest" description="Disordered" evidence="1">
    <location>
        <begin position="17"/>
        <end position="55"/>
    </location>
</feature>
<evidence type="ECO:0000313" key="2">
    <source>
        <dbReference type="EMBL" id="CAH1977953.1"/>
    </source>
</evidence>
<evidence type="ECO:0000256" key="1">
    <source>
        <dbReference type="SAM" id="MobiDB-lite"/>
    </source>
</evidence>
<proteinExistence type="predicted"/>
<name>A0A9P0KNK7_ACAOB</name>
<gene>
    <name evidence="2" type="ORF">ACAOBT_LOCUS12981</name>
</gene>
<dbReference type="EMBL" id="CAKOFQ010006867">
    <property type="protein sequence ID" value="CAH1977953.1"/>
    <property type="molecule type" value="Genomic_DNA"/>
</dbReference>
<dbReference type="AlphaFoldDB" id="A0A9P0KNK7"/>
<reference evidence="2" key="1">
    <citation type="submission" date="2022-03" db="EMBL/GenBank/DDBJ databases">
        <authorList>
            <person name="Sayadi A."/>
        </authorList>
    </citation>
    <scope>NUCLEOTIDE SEQUENCE</scope>
</reference>
<organism evidence="2 3">
    <name type="scientific">Acanthoscelides obtectus</name>
    <name type="common">Bean weevil</name>
    <name type="synonym">Bruchus obtectus</name>
    <dbReference type="NCBI Taxonomy" id="200917"/>
    <lineage>
        <taxon>Eukaryota</taxon>
        <taxon>Metazoa</taxon>
        <taxon>Ecdysozoa</taxon>
        <taxon>Arthropoda</taxon>
        <taxon>Hexapoda</taxon>
        <taxon>Insecta</taxon>
        <taxon>Pterygota</taxon>
        <taxon>Neoptera</taxon>
        <taxon>Endopterygota</taxon>
        <taxon>Coleoptera</taxon>
        <taxon>Polyphaga</taxon>
        <taxon>Cucujiformia</taxon>
        <taxon>Chrysomeloidea</taxon>
        <taxon>Chrysomelidae</taxon>
        <taxon>Bruchinae</taxon>
        <taxon>Bruchini</taxon>
        <taxon>Acanthoscelides</taxon>
    </lineage>
</organism>
<keyword evidence="3" id="KW-1185">Reference proteome</keyword>
<protein>
    <submittedName>
        <fullName evidence="2">Uncharacterized protein</fullName>
    </submittedName>
</protein>
<comment type="caution">
    <text evidence="2">The sequence shown here is derived from an EMBL/GenBank/DDBJ whole genome shotgun (WGS) entry which is preliminary data.</text>
</comment>
<accession>A0A9P0KNK7</accession>
<dbReference type="Proteomes" id="UP001152888">
    <property type="component" value="Unassembled WGS sequence"/>
</dbReference>
<sequence>MRTATCAQFMKPWSEDVDDYPIHDNDEYPANSPETCEQQDGRVVGTRESTPTARCCSPRRRAAPARCTACTGSAACSRTSKKAQSVTYIKSDQVAE</sequence>